<gene>
    <name evidence="11" type="ORF">H9786_04105</name>
</gene>
<accession>A0A9D2LBX3</accession>
<keyword evidence="3" id="KW-1003">Cell membrane</keyword>
<organism evidence="11 12">
    <name type="scientific">Candidatus Brachybacterium merdavium</name>
    <dbReference type="NCBI Taxonomy" id="2838513"/>
    <lineage>
        <taxon>Bacteria</taxon>
        <taxon>Bacillati</taxon>
        <taxon>Actinomycetota</taxon>
        <taxon>Actinomycetes</taxon>
        <taxon>Micrococcales</taxon>
        <taxon>Dermabacteraceae</taxon>
        <taxon>Brachybacterium</taxon>
    </lineage>
</organism>
<evidence type="ECO:0000256" key="5">
    <source>
        <dbReference type="ARBA" id="ARBA00022692"/>
    </source>
</evidence>
<proteinExistence type="inferred from homology"/>
<keyword evidence="5 9" id="KW-0812">Transmembrane</keyword>
<dbReference type="Proteomes" id="UP000823823">
    <property type="component" value="Unassembled WGS sequence"/>
</dbReference>
<dbReference type="Pfam" id="PF04290">
    <property type="entry name" value="DctQ"/>
    <property type="match status" value="1"/>
</dbReference>
<dbReference type="GO" id="GO:0005886">
    <property type="term" value="C:plasma membrane"/>
    <property type="evidence" value="ECO:0007669"/>
    <property type="project" value="UniProtKB-SubCell"/>
</dbReference>
<dbReference type="GO" id="GO:0015740">
    <property type="term" value="P:C4-dicarboxylate transport"/>
    <property type="evidence" value="ECO:0007669"/>
    <property type="project" value="TreeGrafter"/>
</dbReference>
<evidence type="ECO:0000256" key="9">
    <source>
        <dbReference type="SAM" id="Phobius"/>
    </source>
</evidence>
<comment type="subcellular location">
    <subcellularLocation>
        <location evidence="1">Cell inner membrane</location>
        <topology evidence="1">Multi-pass membrane protein</topology>
    </subcellularLocation>
</comment>
<keyword evidence="4" id="KW-0997">Cell inner membrane</keyword>
<sequence>MSMQSPKPVEGARDGQVPPLDTYIERDHYERKYPVYRWLIDAERFVAGGLLLAIFAMIIFQVFTRYVLNTPLSWSEELARLMVVWLTFLGAGFVASRNAHIAVDLLAVYLPKKLATATQIVAMVLVAAGALYMIFAAVSLMLLTGGLQMTATSLPTPLLYASVLVGYLMILGHTVLNVVLYLRHPDEIPDAVEKAAAMEGL</sequence>
<feature type="transmembrane region" description="Helical" evidence="9">
    <location>
        <begin position="158"/>
        <end position="182"/>
    </location>
</feature>
<feature type="domain" description="Tripartite ATP-independent periplasmic transporters DctQ component" evidence="10">
    <location>
        <begin position="54"/>
        <end position="181"/>
    </location>
</feature>
<dbReference type="PANTHER" id="PTHR35011">
    <property type="entry name" value="2,3-DIKETO-L-GULONATE TRAP TRANSPORTER SMALL PERMEASE PROTEIN YIAM"/>
    <property type="match status" value="1"/>
</dbReference>
<comment type="similarity">
    <text evidence="8">Belongs to the TRAP transporter small permease family.</text>
</comment>
<evidence type="ECO:0000256" key="4">
    <source>
        <dbReference type="ARBA" id="ARBA00022519"/>
    </source>
</evidence>
<evidence type="ECO:0000259" key="10">
    <source>
        <dbReference type="Pfam" id="PF04290"/>
    </source>
</evidence>
<evidence type="ECO:0000256" key="8">
    <source>
        <dbReference type="ARBA" id="ARBA00038436"/>
    </source>
</evidence>
<evidence type="ECO:0000256" key="2">
    <source>
        <dbReference type="ARBA" id="ARBA00022448"/>
    </source>
</evidence>
<evidence type="ECO:0000313" key="12">
    <source>
        <dbReference type="Proteomes" id="UP000823823"/>
    </source>
</evidence>
<evidence type="ECO:0000256" key="7">
    <source>
        <dbReference type="ARBA" id="ARBA00023136"/>
    </source>
</evidence>
<protein>
    <submittedName>
        <fullName evidence="11">TRAP transporter small permease</fullName>
    </submittedName>
</protein>
<evidence type="ECO:0000256" key="1">
    <source>
        <dbReference type="ARBA" id="ARBA00004429"/>
    </source>
</evidence>
<name>A0A9D2LBX3_9MICO</name>
<reference evidence="11" key="1">
    <citation type="journal article" date="2021" name="PeerJ">
        <title>Extensive microbial diversity within the chicken gut microbiome revealed by metagenomics and culture.</title>
        <authorList>
            <person name="Gilroy R."/>
            <person name="Ravi A."/>
            <person name="Getino M."/>
            <person name="Pursley I."/>
            <person name="Horton D.L."/>
            <person name="Alikhan N.F."/>
            <person name="Baker D."/>
            <person name="Gharbi K."/>
            <person name="Hall N."/>
            <person name="Watson M."/>
            <person name="Adriaenssens E.M."/>
            <person name="Foster-Nyarko E."/>
            <person name="Jarju S."/>
            <person name="Secka A."/>
            <person name="Antonio M."/>
            <person name="Oren A."/>
            <person name="Chaudhuri R.R."/>
            <person name="La Ragione R."/>
            <person name="Hildebrand F."/>
            <person name="Pallen M.J."/>
        </authorList>
    </citation>
    <scope>NUCLEOTIDE SEQUENCE</scope>
    <source>
        <strain evidence="11">ChiHjej13B12-24818</strain>
    </source>
</reference>
<dbReference type="InterPro" id="IPR007387">
    <property type="entry name" value="TRAP_DctQ"/>
</dbReference>
<evidence type="ECO:0000313" key="11">
    <source>
        <dbReference type="EMBL" id="HJB09705.1"/>
    </source>
</evidence>
<dbReference type="InterPro" id="IPR055348">
    <property type="entry name" value="DctQ"/>
</dbReference>
<dbReference type="AlphaFoldDB" id="A0A9D2LBX3"/>
<dbReference type="PANTHER" id="PTHR35011:SF11">
    <property type="entry name" value="TRAP TRANSPORTER SMALL PERMEASE PROTEIN"/>
    <property type="match status" value="1"/>
</dbReference>
<dbReference type="GO" id="GO:0022857">
    <property type="term" value="F:transmembrane transporter activity"/>
    <property type="evidence" value="ECO:0007669"/>
    <property type="project" value="TreeGrafter"/>
</dbReference>
<evidence type="ECO:0000256" key="3">
    <source>
        <dbReference type="ARBA" id="ARBA00022475"/>
    </source>
</evidence>
<keyword evidence="7 9" id="KW-0472">Membrane</keyword>
<evidence type="ECO:0000256" key="6">
    <source>
        <dbReference type="ARBA" id="ARBA00022989"/>
    </source>
</evidence>
<dbReference type="EMBL" id="DWZH01000032">
    <property type="protein sequence ID" value="HJB09705.1"/>
    <property type="molecule type" value="Genomic_DNA"/>
</dbReference>
<comment type="caution">
    <text evidence="11">The sequence shown here is derived from an EMBL/GenBank/DDBJ whole genome shotgun (WGS) entry which is preliminary data.</text>
</comment>
<feature type="transmembrane region" description="Helical" evidence="9">
    <location>
        <begin position="120"/>
        <end position="143"/>
    </location>
</feature>
<keyword evidence="6 9" id="KW-1133">Transmembrane helix</keyword>
<feature type="transmembrane region" description="Helical" evidence="9">
    <location>
        <begin position="45"/>
        <end position="63"/>
    </location>
</feature>
<keyword evidence="2" id="KW-0813">Transport</keyword>
<reference evidence="11" key="2">
    <citation type="submission" date="2021-04" db="EMBL/GenBank/DDBJ databases">
        <authorList>
            <person name="Gilroy R."/>
        </authorList>
    </citation>
    <scope>NUCLEOTIDE SEQUENCE</scope>
    <source>
        <strain evidence="11">ChiHjej13B12-24818</strain>
    </source>
</reference>
<feature type="transmembrane region" description="Helical" evidence="9">
    <location>
        <begin position="83"/>
        <end position="108"/>
    </location>
</feature>